<feature type="compositionally biased region" description="Basic and acidic residues" evidence="4">
    <location>
        <begin position="471"/>
        <end position="496"/>
    </location>
</feature>
<dbReference type="OrthoDB" id="277439at2759"/>
<keyword evidence="3" id="KW-0539">Nucleus</keyword>
<comment type="subcellular location">
    <subcellularLocation>
        <location evidence="1">Nucleus</location>
        <location evidence="1">Nucleolus</location>
    </subcellularLocation>
</comment>
<dbReference type="Pfam" id="PF04615">
    <property type="entry name" value="Utp14"/>
    <property type="match status" value="1"/>
</dbReference>
<dbReference type="PANTHER" id="PTHR14150">
    <property type="entry name" value="U3 SMALL NUCLEOLAR RNA-ASSOCIATED PROTEIN 14"/>
    <property type="match status" value="1"/>
</dbReference>
<feature type="compositionally biased region" description="Basic and acidic residues" evidence="4">
    <location>
        <begin position="199"/>
        <end position="209"/>
    </location>
</feature>
<dbReference type="InParanoid" id="A0A316YUF1"/>
<evidence type="ECO:0000313" key="5">
    <source>
        <dbReference type="EMBL" id="PWN92861.1"/>
    </source>
</evidence>
<dbReference type="EMBL" id="KZ819634">
    <property type="protein sequence ID" value="PWN92861.1"/>
    <property type="molecule type" value="Genomic_DNA"/>
</dbReference>
<feature type="compositionally biased region" description="Basic and acidic residues" evidence="4">
    <location>
        <begin position="170"/>
        <end position="179"/>
    </location>
</feature>
<evidence type="ECO:0000256" key="1">
    <source>
        <dbReference type="ARBA" id="ARBA00004604"/>
    </source>
</evidence>
<feature type="compositionally biased region" description="Acidic residues" evidence="4">
    <location>
        <begin position="755"/>
        <end position="768"/>
    </location>
</feature>
<evidence type="ECO:0000256" key="4">
    <source>
        <dbReference type="SAM" id="MobiDB-lite"/>
    </source>
</evidence>
<evidence type="ECO:0000256" key="2">
    <source>
        <dbReference type="ARBA" id="ARBA00022553"/>
    </source>
</evidence>
<feature type="compositionally biased region" description="Acidic residues" evidence="4">
    <location>
        <begin position="619"/>
        <end position="635"/>
    </location>
</feature>
<feature type="compositionally biased region" description="Acidic residues" evidence="4">
    <location>
        <begin position="506"/>
        <end position="523"/>
    </location>
</feature>
<keyword evidence="2" id="KW-0597">Phosphoprotein</keyword>
<feature type="compositionally biased region" description="Acidic residues" evidence="4">
    <location>
        <begin position="425"/>
        <end position="439"/>
    </location>
</feature>
<feature type="compositionally biased region" description="Basic residues" evidence="4">
    <location>
        <begin position="836"/>
        <end position="849"/>
    </location>
</feature>
<dbReference type="GeneID" id="37042203"/>
<feature type="compositionally biased region" description="Basic and acidic residues" evidence="4">
    <location>
        <begin position="565"/>
        <end position="588"/>
    </location>
</feature>
<organism evidence="5 6">
    <name type="scientific">Acaromyces ingoldii</name>
    <dbReference type="NCBI Taxonomy" id="215250"/>
    <lineage>
        <taxon>Eukaryota</taxon>
        <taxon>Fungi</taxon>
        <taxon>Dikarya</taxon>
        <taxon>Basidiomycota</taxon>
        <taxon>Ustilaginomycotina</taxon>
        <taxon>Exobasidiomycetes</taxon>
        <taxon>Exobasidiales</taxon>
        <taxon>Cryptobasidiaceae</taxon>
        <taxon>Acaromyces</taxon>
    </lineage>
</organism>
<feature type="region of interest" description="Disordered" evidence="4">
    <location>
        <begin position="1"/>
        <end position="209"/>
    </location>
</feature>
<feature type="compositionally biased region" description="Basic and acidic residues" evidence="4">
    <location>
        <begin position="525"/>
        <end position="557"/>
    </location>
</feature>
<dbReference type="PANTHER" id="PTHR14150:SF12">
    <property type="entry name" value="U3 SMALL NUCLEOLAR RNA-ASSOCIATED PROTEIN 14 HOMOLOG A"/>
    <property type="match status" value="1"/>
</dbReference>
<dbReference type="GO" id="GO:0006364">
    <property type="term" value="P:rRNA processing"/>
    <property type="evidence" value="ECO:0007669"/>
    <property type="project" value="InterPro"/>
</dbReference>
<reference evidence="5 6" key="1">
    <citation type="journal article" date="2018" name="Mol. Biol. Evol.">
        <title>Broad Genomic Sampling Reveals a Smut Pathogenic Ancestry of the Fungal Clade Ustilaginomycotina.</title>
        <authorList>
            <person name="Kijpornyongpan T."/>
            <person name="Mondo S.J."/>
            <person name="Barry K."/>
            <person name="Sandor L."/>
            <person name="Lee J."/>
            <person name="Lipzen A."/>
            <person name="Pangilinan J."/>
            <person name="LaButti K."/>
            <person name="Hainaut M."/>
            <person name="Henrissat B."/>
            <person name="Grigoriev I.V."/>
            <person name="Spatafora J.W."/>
            <person name="Aime M.C."/>
        </authorList>
    </citation>
    <scope>NUCLEOTIDE SEQUENCE [LARGE SCALE GENOMIC DNA]</scope>
    <source>
        <strain evidence="5 6">MCA 4198</strain>
    </source>
</reference>
<dbReference type="InterPro" id="IPR006709">
    <property type="entry name" value="SSU_processome_Utp14"/>
</dbReference>
<proteinExistence type="predicted"/>
<feature type="compositionally biased region" description="Basic and acidic residues" evidence="4">
    <location>
        <begin position="440"/>
        <end position="456"/>
    </location>
</feature>
<dbReference type="GO" id="GO:0032040">
    <property type="term" value="C:small-subunit processome"/>
    <property type="evidence" value="ECO:0007669"/>
    <property type="project" value="InterPro"/>
</dbReference>
<feature type="compositionally biased region" description="Acidic residues" evidence="4">
    <location>
        <begin position="128"/>
        <end position="142"/>
    </location>
</feature>
<feature type="compositionally biased region" description="Basic and acidic residues" evidence="4">
    <location>
        <begin position="708"/>
        <end position="721"/>
    </location>
</feature>
<dbReference type="AlphaFoldDB" id="A0A316YUF1"/>
<feature type="compositionally biased region" description="Basic and acidic residues" evidence="4">
    <location>
        <begin position="729"/>
        <end position="754"/>
    </location>
</feature>
<dbReference type="Proteomes" id="UP000245768">
    <property type="component" value="Unassembled WGS sequence"/>
</dbReference>
<feature type="compositionally biased region" description="Acidic residues" evidence="4">
    <location>
        <begin position="150"/>
        <end position="169"/>
    </location>
</feature>
<feature type="compositionally biased region" description="Polar residues" evidence="4">
    <location>
        <begin position="653"/>
        <end position="663"/>
    </location>
</feature>
<feature type="region of interest" description="Disordered" evidence="4">
    <location>
        <begin position="818"/>
        <end position="851"/>
    </location>
</feature>
<protein>
    <submittedName>
        <fullName evidence="5">Small-subunit processome</fullName>
    </submittedName>
</protein>
<evidence type="ECO:0000313" key="6">
    <source>
        <dbReference type="Proteomes" id="UP000245768"/>
    </source>
</evidence>
<evidence type="ECO:0000256" key="3">
    <source>
        <dbReference type="ARBA" id="ARBA00023242"/>
    </source>
</evidence>
<dbReference type="FunCoup" id="A0A316YUF1">
    <property type="interactions" value="386"/>
</dbReference>
<keyword evidence="6" id="KW-1185">Reference proteome</keyword>
<feature type="compositionally biased region" description="Basic residues" evidence="4">
    <location>
        <begin position="404"/>
        <end position="419"/>
    </location>
</feature>
<feature type="compositionally biased region" description="Low complexity" evidence="4">
    <location>
        <begin position="264"/>
        <end position="280"/>
    </location>
</feature>
<accession>A0A316YUF1</accession>
<feature type="region of interest" description="Disordered" evidence="4">
    <location>
        <begin position="245"/>
        <end position="280"/>
    </location>
</feature>
<feature type="compositionally biased region" description="Polar residues" evidence="4">
    <location>
        <begin position="1"/>
        <end position="14"/>
    </location>
</feature>
<feature type="compositionally biased region" description="Acidic residues" evidence="4">
    <location>
        <begin position="85"/>
        <end position="114"/>
    </location>
</feature>
<dbReference type="RefSeq" id="XP_025380059.1">
    <property type="nucleotide sequence ID" value="XM_025520287.1"/>
</dbReference>
<name>A0A316YUF1_9BASI</name>
<feature type="region of interest" description="Disordered" evidence="4">
    <location>
        <begin position="404"/>
        <end position="785"/>
    </location>
</feature>
<sequence>MGQGGRKSNSQQAQARKERRAGGSGGPKSIHDVFEYATEQQEQGRKGRISRRGAPVATSGSEGEDSEEEGESKKIGPKSFLAGSDEGEEANPVDPDDDEEIDSDEAFGESDEEKFDGWRFGGGKNRGDEEEEEEEEDDEDMVDLSKMLDDNSDFGEDDEDNDEEDEGEEDSRLQEHMARFAEGGGKRSASQADLEGEEGESKRRVVLPERREALAEGAVGSVGGGQALSFEDLMQPFEGETGASLASLRKSAKTLAESQKKAKGGAASKSGGGALAAPLPSIIQDRIDRSAAYDETKGQVQGWQPTMKRLREAQHLSFPLQPAPKHVASTASMAAYFKPSNDMESTIASMIEDEGLTDKQLAEAEELKMNERGMSAEEIKRRRSELRQMRELLFRQEQKAKRVKKIKSKTYRKIARKQRQREGALAEELEGGAQGDEDDLEKRIEAERARAQERATLKHKNTGKWAQGLVGRRELQDMPEARSAVEEQLRKGEELRRRIHGRGSGSEDEEDDDDDDDDDDVSDAEAAHEKAFDELASLEKRDEARQARDEEKLDKKGKALWNMKFMKDARERSTRENRETLEELRNEYAGEDGAYQVASNPGRLAFGSSAPSAQKSQADDEQEEPTYGEDDDEERGEQVTSRRPKGPLKVVTEESTQATSTTRRLPPENAASSENPWLAGDRTMSKLSRKKNDIVVSKESSSQSKAANKLEKYRAKGQDARLEEEEESRLEIDPKAMLSMREREEDMTAHRAGSDDEVSTDSEREEEQPVLVTQQRRQGGRGSKAIQQRDLVAEAFAGDDVAAHFAAEKRAAIEADAPKEVDETLPGWGSWTGKGVSKKHKQQPKKKFVRQVAGLDESKRKDAKMANVIINERKDKKADKYRPKDVPFPYTSKAQYEMAMRNPLGPEWNTRTQHQRLTLPRVTTKPGQAIEPIKRLF</sequence>
<gene>
    <name evidence="5" type="ORF">FA10DRAFT_263604</name>
</gene>
<dbReference type="STRING" id="215250.A0A316YUF1"/>